<dbReference type="Gene3D" id="2.160.20.10">
    <property type="entry name" value="Single-stranded right-handed beta-helix, Pectin lyase-like"/>
    <property type="match status" value="1"/>
</dbReference>
<accession>A0A4Q9W942</accession>
<feature type="domain" description="Rhamnogalacturonase A/B/Epimerase-like pectate lyase" evidence="1">
    <location>
        <begin position="2"/>
        <end position="207"/>
    </location>
</feature>
<organism evidence="2 3">
    <name type="scientific">Staphylococcus lugdunensis</name>
    <dbReference type="NCBI Taxonomy" id="28035"/>
    <lineage>
        <taxon>Bacteria</taxon>
        <taxon>Bacillati</taxon>
        <taxon>Bacillota</taxon>
        <taxon>Bacilli</taxon>
        <taxon>Bacillales</taxon>
        <taxon>Staphylococcaceae</taxon>
        <taxon>Staphylococcus</taxon>
    </lineage>
</organism>
<dbReference type="GO" id="GO:0016829">
    <property type="term" value="F:lyase activity"/>
    <property type="evidence" value="ECO:0007669"/>
    <property type="project" value="UniProtKB-KW"/>
</dbReference>
<dbReference type="SUPFAM" id="SSF51126">
    <property type="entry name" value="Pectin lyase-like"/>
    <property type="match status" value="1"/>
</dbReference>
<protein>
    <submittedName>
        <fullName evidence="2">Pectate lyase</fullName>
    </submittedName>
</protein>
<dbReference type="EMBL" id="SCHB01000007">
    <property type="protein sequence ID" value="TBW71595.1"/>
    <property type="molecule type" value="Genomic_DNA"/>
</dbReference>
<dbReference type="GeneID" id="58091716"/>
<dbReference type="InterPro" id="IPR024535">
    <property type="entry name" value="RHGA/B-epi-like_pectate_lyase"/>
</dbReference>
<dbReference type="SMART" id="SM00710">
    <property type="entry name" value="PbH1"/>
    <property type="match status" value="6"/>
</dbReference>
<dbReference type="InterPro" id="IPR006626">
    <property type="entry name" value="PbH1"/>
</dbReference>
<dbReference type="InterPro" id="IPR011050">
    <property type="entry name" value="Pectin_lyase_fold/virulence"/>
</dbReference>
<comment type="caution">
    <text evidence="2">The sequence shown here is derived from an EMBL/GenBank/DDBJ whole genome shotgun (WGS) entry which is preliminary data.</text>
</comment>
<evidence type="ECO:0000313" key="3">
    <source>
        <dbReference type="Proteomes" id="UP000293637"/>
    </source>
</evidence>
<proteinExistence type="predicted"/>
<sequence>MIINAQDYGLKGKNRRADRRAIQKALNIAHRRKGRQTVYIPAGEFHINKALVIYEGTTLLLDEQTTLLRTGKDALLKNGKPYIFYHEYRGNGHIHIKGGTFDMNGKNCPYNNTALCFGHAEDIHLLDVTIRNVVGGHCIDACGINGLYIKQCRFIGFRDVDGDRWFSEAVQLDIQVPGAFPKFGTRDGTITKNVVIENCYFGKSETAGMGPWNRAIGSHASRYQHFYENVHINNNVFDGMTDYAVTPLKWKDTFIAHNHFISCAGGIRFLAVKDGKNAADMLGQEHQTEAGRNINIINNHFKGKMTKDAIHIRSYNNVKHQTVCISANTFDNAEKTIHVEDAKDVTINQTEEININLINIE</sequence>
<gene>
    <name evidence="2" type="ORF">EQ812_10325</name>
</gene>
<dbReference type="Proteomes" id="UP000293637">
    <property type="component" value="Unassembled WGS sequence"/>
</dbReference>
<evidence type="ECO:0000313" key="2">
    <source>
        <dbReference type="EMBL" id="TBW71595.1"/>
    </source>
</evidence>
<dbReference type="RefSeq" id="WP_002492718.1">
    <property type="nucleotide sequence ID" value="NZ_AP021848.1"/>
</dbReference>
<reference evidence="2 3" key="1">
    <citation type="journal article" date="2019" name="Sci. Transl. Med.">
        <title>Quorum sensing between bacterial species on the skin protects against epidermal injury in atopic dermatitis.</title>
        <authorList>
            <person name="Williams M.R."/>
        </authorList>
    </citation>
    <scope>NUCLEOTIDE SEQUENCE [LARGE SCALE GENOMIC DNA]</scope>
    <source>
        <strain evidence="2 3">E7</strain>
    </source>
</reference>
<dbReference type="Pfam" id="PF12708">
    <property type="entry name" value="Pect-lyase_RHGA_epim"/>
    <property type="match status" value="1"/>
</dbReference>
<dbReference type="AlphaFoldDB" id="A0A4Q9W942"/>
<evidence type="ECO:0000259" key="1">
    <source>
        <dbReference type="Pfam" id="PF12708"/>
    </source>
</evidence>
<keyword evidence="2" id="KW-0456">Lyase</keyword>
<name>A0A4Q9W942_STALU</name>
<dbReference type="InterPro" id="IPR012334">
    <property type="entry name" value="Pectin_lyas_fold"/>
</dbReference>